<evidence type="ECO:0000313" key="2">
    <source>
        <dbReference type="Proteomes" id="UP000253517"/>
    </source>
</evidence>
<dbReference type="AlphaFoldDB" id="A0A369A4E2"/>
<name>A0A369A4E2_9FLAO</name>
<proteinExistence type="predicted"/>
<accession>A0A369A4E2</accession>
<keyword evidence="2" id="KW-1185">Reference proteome</keyword>
<dbReference type="Proteomes" id="UP000253517">
    <property type="component" value="Unassembled WGS sequence"/>
</dbReference>
<evidence type="ECO:0000313" key="1">
    <source>
        <dbReference type="EMBL" id="RCX03216.1"/>
    </source>
</evidence>
<dbReference type="Pfam" id="PF09674">
    <property type="entry name" value="DUF2400"/>
    <property type="match status" value="1"/>
</dbReference>
<dbReference type="NCBIfam" id="TIGR02757">
    <property type="entry name" value="TIGR02757 family protein"/>
    <property type="match status" value="1"/>
</dbReference>
<dbReference type="RefSeq" id="WP_037358332.1">
    <property type="nucleotide sequence ID" value="NZ_BHZF01000003.1"/>
</dbReference>
<sequence>MKNPQSLKRFLDEKASYYESEHFIPFDPISVPHRFSLKQDIEISGLLTAIISWGSRKSIIQNAQKLMMLMDNTPFDFVQNHSDSDLKSFRHFVHRTFNHQDAVFFIKALHAWYQENDSLETGFLPETGEDHLLAAIHRFRNKLFSYCAPGRTAKHIADPQAGSSAKRINMFLRWMVRSNANGVDFGIWKNISPSLLSCPLDVHTGHVARALGLISRKQNDRKALEELDASLRLFDPEDPVKYDFALFGLGQEGITTHLQICFV</sequence>
<protein>
    <submittedName>
        <fullName evidence="1">Uncharacterized protein (TIGR02757 family)</fullName>
    </submittedName>
</protein>
<gene>
    <name evidence="1" type="ORF">DES35_10397</name>
</gene>
<dbReference type="EMBL" id="QPJS01000003">
    <property type="protein sequence ID" value="RCX03216.1"/>
    <property type="molecule type" value="Genomic_DNA"/>
</dbReference>
<comment type="caution">
    <text evidence="1">The sequence shown here is derived from an EMBL/GenBank/DDBJ whole genome shotgun (WGS) entry which is preliminary data.</text>
</comment>
<reference evidence="1 2" key="1">
    <citation type="submission" date="2018-07" db="EMBL/GenBank/DDBJ databases">
        <title>Genomic Encyclopedia of Type Strains, Phase IV (KMG-IV): sequencing the most valuable type-strain genomes for metagenomic binning, comparative biology and taxonomic classification.</title>
        <authorList>
            <person name="Goeker M."/>
        </authorList>
    </citation>
    <scope>NUCLEOTIDE SEQUENCE [LARGE SCALE GENOMIC DNA]</scope>
    <source>
        <strain evidence="1 2">DSM 21410</strain>
    </source>
</reference>
<dbReference type="InterPro" id="IPR014127">
    <property type="entry name" value="CHP02757"/>
</dbReference>
<organism evidence="1 2">
    <name type="scientific">Schleiferia thermophila</name>
    <dbReference type="NCBI Taxonomy" id="884107"/>
    <lineage>
        <taxon>Bacteria</taxon>
        <taxon>Pseudomonadati</taxon>
        <taxon>Bacteroidota</taxon>
        <taxon>Flavobacteriia</taxon>
        <taxon>Flavobacteriales</taxon>
        <taxon>Schleiferiaceae</taxon>
        <taxon>Schleiferia</taxon>
    </lineage>
</organism>